<reference evidence="15" key="1">
    <citation type="journal article" date="2010" name="Nature">
        <title>The Amphimedon queenslandica genome and the evolution of animal complexity.</title>
        <authorList>
            <person name="Srivastava M."/>
            <person name="Simakov O."/>
            <person name="Chapman J."/>
            <person name="Fahey B."/>
            <person name="Gauthier M.E."/>
            <person name="Mitros T."/>
            <person name="Richards G.S."/>
            <person name="Conaco C."/>
            <person name="Dacre M."/>
            <person name="Hellsten U."/>
            <person name="Larroux C."/>
            <person name="Putnam N.H."/>
            <person name="Stanke M."/>
            <person name="Adamska M."/>
            <person name="Darling A."/>
            <person name="Degnan S.M."/>
            <person name="Oakley T.H."/>
            <person name="Plachetzki D.C."/>
            <person name="Zhai Y."/>
            <person name="Adamski M."/>
            <person name="Calcino A."/>
            <person name="Cummins S.F."/>
            <person name="Goodstein D.M."/>
            <person name="Harris C."/>
            <person name="Jackson D.J."/>
            <person name="Leys S.P."/>
            <person name="Shu S."/>
            <person name="Woodcroft B.J."/>
            <person name="Vervoort M."/>
            <person name="Kosik K.S."/>
            <person name="Manning G."/>
            <person name="Degnan B.M."/>
            <person name="Rokhsar D.S."/>
        </authorList>
    </citation>
    <scope>NUCLEOTIDE SEQUENCE [LARGE SCALE GENOMIC DNA]</scope>
</reference>
<dbReference type="InterPro" id="IPR036249">
    <property type="entry name" value="Thioredoxin-like_sf"/>
</dbReference>
<reference evidence="14" key="2">
    <citation type="submission" date="2017-05" db="UniProtKB">
        <authorList>
            <consortium name="EnsemblMetazoa"/>
        </authorList>
    </citation>
    <scope>IDENTIFICATION</scope>
</reference>
<comment type="cofactor">
    <cofactor evidence="2">
        <name>glutathione</name>
        <dbReference type="ChEBI" id="CHEBI:57925"/>
    </cofactor>
</comment>
<dbReference type="PROSITE" id="PS50404">
    <property type="entry name" value="GST_NTER"/>
    <property type="match status" value="1"/>
</dbReference>
<dbReference type="Gene3D" id="1.20.1050.10">
    <property type="match status" value="1"/>
</dbReference>
<dbReference type="Gene3D" id="3.40.30.10">
    <property type="entry name" value="Glutaredoxin"/>
    <property type="match status" value="1"/>
</dbReference>
<dbReference type="Proteomes" id="UP000007879">
    <property type="component" value="Unassembled WGS sequence"/>
</dbReference>
<evidence type="ECO:0000256" key="1">
    <source>
        <dbReference type="ARBA" id="ARBA00001622"/>
    </source>
</evidence>
<dbReference type="InParanoid" id="A0A1X7VN96"/>
<feature type="domain" description="GST N-terminal" evidence="12">
    <location>
        <begin position="3"/>
        <end position="86"/>
    </location>
</feature>
<dbReference type="OMA" id="VYNAHRF"/>
<evidence type="ECO:0000313" key="14">
    <source>
        <dbReference type="EnsemblMetazoa" id="Aqu2.1.40868_001"/>
    </source>
</evidence>
<dbReference type="InterPro" id="IPR005955">
    <property type="entry name" value="GST_Zeta"/>
</dbReference>
<dbReference type="UniPathway" id="UPA00139">
    <property type="reaction ID" value="UER00340"/>
</dbReference>
<dbReference type="GO" id="GO:0006559">
    <property type="term" value="P:L-phenylalanine catabolic process"/>
    <property type="evidence" value="ECO:0007669"/>
    <property type="project" value="UniProtKB-UniPathway"/>
</dbReference>
<dbReference type="EnsemblMetazoa" id="XM_003383731.3">
    <property type="protein sequence ID" value="XP_003383779.1"/>
    <property type="gene ID" value="LOC100639769"/>
</dbReference>
<dbReference type="InterPro" id="IPR034333">
    <property type="entry name" value="GST_Zeta_N"/>
</dbReference>
<proteinExistence type="inferred from homology"/>
<dbReference type="GO" id="GO:0005739">
    <property type="term" value="C:mitochondrion"/>
    <property type="evidence" value="ECO:0007669"/>
    <property type="project" value="TreeGrafter"/>
</dbReference>
<organism evidence="14">
    <name type="scientific">Amphimedon queenslandica</name>
    <name type="common">Sponge</name>
    <dbReference type="NCBI Taxonomy" id="400682"/>
    <lineage>
        <taxon>Eukaryota</taxon>
        <taxon>Metazoa</taxon>
        <taxon>Porifera</taxon>
        <taxon>Demospongiae</taxon>
        <taxon>Heteroscleromorpha</taxon>
        <taxon>Haplosclerida</taxon>
        <taxon>Niphatidae</taxon>
        <taxon>Amphimedon</taxon>
    </lineage>
</organism>
<dbReference type="SUPFAM" id="SSF52833">
    <property type="entry name" value="Thioredoxin-like"/>
    <property type="match status" value="1"/>
</dbReference>
<gene>
    <name evidence="14" type="primary">100639769</name>
</gene>
<protein>
    <submittedName>
        <fullName evidence="14">Uncharacterized protein</fullName>
    </submittedName>
</protein>
<evidence type="ECO:0000256" key="6">
    <source>
        <dbReference type="ARBA" id="ARBA00022490"/>
    </source>
</evidence>
<keyword evidence="10" id="KW-0413">Isomerase</keyword>
<dbReference type="CDD" id="cd03191">
    <property type="entry name" value="GST_C_Zeta"/>
    <property type="match status" value="1"/>
</dbReference>
<dbReference type="EnsemblMetazoa" id="Aqu2.1.40868_001">
    <property type="protein sequence ID" value="Aqu2.1.40868_001"/>
    <property type="gene ID" value="Aqu2.1.40868"/>
</dbReference>
<comment type="pathway">
    <text evidence="4">Amino-acid degradation; L-phenylalanine degradation; acetoacetate and fumarate from L-phenylalanine: step 5/6.</text>
</comment>
<evidence type="ECO:0000256" key="2">
    <source>
        <dbReference type="ARBA" id="ARBA00001955"/>
    </source>
</evidence>
<name>A0A1X7VN96_AMPQE</name>
<dbReference type="CDD" id="cd03042">
    <property type="entry name" value="GST_N_Zeta"/>
    <property type="match status" value="1"/>
</dbReference>
<keyword evidence="6" id="KW-0963">Cytoplasm</keyword>
<comment type="catalytic activity">
    <reaction evidence="1">
        <text>4-maleylacetoacetate = 4-fumarylacetoacetate</text>
        <dbReference type="Rhea" id="RHEA:14817"/>
        <dbReference type="ChEBI" id="CHEBI:17105"/>
        <dbReference type="ChEBI" id="CHEBI:18034"/>
        <dbReference type="EC" id="5.2.1.2"/>
    </reaction>
</comment>
<dbReference type="PANTHER" id="PTHR42673">
    <property type="entry name" value="MALEYLACETOACETATE ISOMERASE"/>
    <property type="match status" value="1"/>
</dbReference>
<dbReference type="AlphaFoldDB" id="A0A1X7VN96"/>
<feature type="domain" description="GST C-terminal" evidence="13">
    <location>
        <begin position="92"/>
        <end position="212"/>
    </location>
</feature>
<evidence type="ECO:0000256" key="9">
    <source>
        <dbReference type="ARBA" id="ARBA00023232"/>
    </source>
</evidence>
<comment type="catalytic activity">
    <reaction evidence="11">
        <text>RX + glutathione = an S-substituted glutathione + a halide anion + H(+)</text>
        <dbReference type="Rhea" id="RHEA:16437"/>
        <dbReference type="ChEBI" id="CHEBI:15378"/>
        <dbReference type="ChEBI" id="CHEBI:16042"/>
        <dbReference type="ChEBI" id="CHEBI:17792"/>
        <dbReference type="ChEBI" id="CHEBI:57925"/>
        <dbReference type="ChEBI" id="CHEBI:90779"/>
        <dbReference type="EC" id="2.5.1.18"/>
    </reaction>
</comment>
<keyword evidence="7" id="KW-0808">Transferase</keyword>
<dbReference type="STRING" id="400682.A0A1X7VN96"/>
<evidence type="ECO:0000256" key="5">
    <source>
        <dbReference type="ARBA" id="ARBA00010007"/>
    </source>
</evidence>
<evidence type="ECO:0000313" key="15">
    <source>
        <dbReference type="Proteomes" id="UP000007879"/>
    </source>
</evidence>
<dbReference type="InterPro" id="IPR010987">
    <property type="entry name" value="Glutathione-S-Trfase_C-like"/>
</dbReference>
<dbReference type="InterPro" id="IPR034330">
    <property type="entry name" value="GST_Zeta_C"/>
</dbReference>
<evidence type="ECO:0000256" key="7">
    <source>
        <dbReference type="ARBA" id="ARBA00022679"/>
    </source>
</evidence>
<dbReference type="SFLD" id="SFLDS00019">
    <property type="entry name" value="Glutathione_Transferase_(cytos"/>
    <property type="match status" value="1"/>
</dbReference>
<dbReference type="SFLD" id="SFLDG00358">
    <property type="entry name" value="Main_(cytGST)"/>
    <property type="match status" value="1"/>
</dbReference>
<dbReference type="Pfam" id="PF13409">
    <property type="entry name" value="GST_N_2"/>
    <property type="match status" value="1"/>
</dbReference>
<accession>A0A1X7VN96</accession>
<dbReference type="NCBIfam" id="TIGR01262">
    <property type="entry name" value="maiA"/>
    <property type="match status" value="1"/>
</dbReference>
<dbReference type="PROSITE" id="PS50405">
    <property type="entry name" value="GST_CTER"/>
    <property type="match status" value="1"/>
</dbReference>
<dbReference type="SUPFAM" id="SSF47616">
    <property type="entry name" value="GST C-terminal domain-like"/>
    <property type="match status" value="1"/>
</dbReference>
<dbReference type="FunFam" id="3.40.30.10:FF:000041">
    <property type="entry name" value="Maleylacetoacetate isomerase isoform 1"/>
    <property type="match status" value="1"/>
</dbReference>
<evidence type="ECO:0000259" key="13">
    <source>
        <dbReference type="PROSITE" id="PS50405"/>
    </source>
</evidence>
<dbReference type="OrthoDB" id="202840at2759"/>
<evidence type="ECO:0000259" key="12">
    <source>
        <dbReference type="PROSITE" id="PS50404"/>
    </source>
</evidence>
<dbReference type="GO" id="GO:0004364">
    <property type="term" value="F:glutathione transferase activity"/>
    <property type="evidence" value="ECO:0007669"/>
    <property type="project" value="UniProtKB-EC"/>
</dbReference>
<evidence type="ECO:0000256" key="3">
    <source>
        <dbReference type="ARBA" id="ARBA00004496"/>
    </source>
</evidence>
<dbReference type="InterPro" id="IPR036282">
    <property type="entry name" value="Glutathione-S-Trfase_C_sf"/>
</dbReference>
<dbReference type="InterPro" id="IPR040079">
    <property type="entry name" value="Glutathione_S-Trfase"/>
</dbReference>
<dbReference type="KEGG" id="aqu:100639769"/>
<keyword evidence="8" id="KW-0828">Tyrosine catabolism</keyword>
<sequence length="215" mass="24149">MAAKPVLYSYFRSSCSWRVRIALALKGIDYETKPVHLLQDGGEQNTDNYRELNPQCEVPTLEIDGQTMTQSMSIIEYLDETRGPPFLLPQGDPIKKQKVRAISQAIACGIQPIQNLRVLQYVGGEKKAEWGHYWIERGFKGLEQLLQGTAGRYCIGDEITMADVVLVPQVYNANRFKVDMSAFPTISRINAALLEVEAFKVASPSEQPDCPPELR</sequence>
<dbReference type="GO" id="GO:0016034">
    <property type="term" value="F:maleylacetoacetate isomerase activity"/>
    <property type="evidence" value="ECO:0007669"/>
    <property type="project" value="UniProtKB-EC"/>
</dbReference>
<keyword evidence="9" id="KW-0585">Phenylalanine catabolism</keyword>
<dbReference type="FunFam" id="1.20.1050.10:FF:000010">
    <property type="entry name" value="Maleylacetoacetate isomerase isoform 1"/>
    <property type="match status" value="1"/>
</dbReference>
<comment type="similarity">
    <text evidence="5">Belongs to the GST superfamily. Zeta family.</text>
</comment>
<evidence type="ECO:0000256" key="11">
    <source>
        <dbReference type="ARBA" id="ARBA00047960"/>
    </source>
</evidence>
<evidence type="ECO:0000256" key="10">
    <source>
        <dbReference type="ARBA" id="ARBA00023235"/>
    </source>
</evidence>
<comment type="subcellular location">
    <subcellularLocation>
        <location evidence="3">Cytoplasm</location>
    </subcellularLocation>
</comment>
<evidence type="ECO:0000256" key="4">
    <source>
        <dbReference type="ARBA" id="ARBA00004671"/>
    </source>
</evidence>
<dbReference type="InterPro" id="IPR004045">
    <property type="entry name" value="Glutathione_S-Trfase_N"/>
</dbReference>
<dbReference type="GO" id="GO:0006572">
    <property type="term" value="P:L-tyrosine catabolic process"/>
    <property type="evidence" value="ECO:0007669"/>
    <property type="project" value="UniProtKB-KW"/>
</dbReference>
<dbReference type="eggNOG" id="KOG0868">
    <property type="taxonomic scope" value="Eukaryota"/>
</dbReference>
<keyword evidence="15" id="KW-1185">Reference proteome</keyword>
<evidence type="ECO:0000256" key="8">
    <source>
        <dbReference type="ARBA" id="ARBA00022878"/>
    </source>
</evidence>
<dbReference type="PANTHER" id="PTHR42673:SF4">
    <property type="entry name" value="MALEYLACETOACETATE ISOMERASE"/>
    <property type="match status" value="1"/>
</dbReference>
<dbReference type="GO" id="GO:0006749">
    <property type="term" value="P:glutathione metabolic process"/>
    <property type="evidence" value="ECO:0007669"/>
    <property type="project" value="TreeGrafter"/>
</dbReference>